<dbReference type="EMBL" id="JASWJB010000185">
    <property type="protein sequence ID" value="KAK2594008.1"/>
    <property type="molecule type" value="Genomic_DNA"/>
</dbReference>
<sequence length="451" mass="52226">MFAVWPRYEEGLQKDKDKQHKNSHDKGCLIKSARLIEKVSGCLKNGRKTKTRTGLTNMPGVVIIRIVKLLSGNDRAALSYTCTQFWTARKKNMRLLAKKEMYKIPYLWQMSLQMPDHWFCVYCIRLHRFTEGDTPLNPSKTRSCPHRHVRSFCTCGIDELCPYYTLWDRHVQLALKWTRMGIHNDRIKSLVQPFSIELNIEDARVKASVEAYVSPLIVKGRFMLHRRWTYYPGPELNRENERVQQPYWNMRICPHQEYSESSYFAFKEEKQSIHYHYHQRTASITSLSSGGDGGGGQTLLRREGAAICKAVHDGLASPWDYIFTACPLCRTDFCVYVLKGRHAKNWDPNDGITAIVIMAWLDMGGECAPIHPEWASQVMHNNLSRIARFRNNSPGSVFNAFLKAGITELKPEIIKKAIITYKQLMKDTTFLTQQDEKDLRWAVIAPLLYLD</sequence>
<gene>
    <name evidence="1" type="ORF">QQS21_008270</name>
</gene>
<evidence type="ECO:0008006" key="3">
    <source>
        <dbReference type="Google" id="ProtNLM"/>
    </source>
</evidence>
<keyword evidence="2" id="KW-1185">Reference proteome</keyword>
<evidence type="ECO:0000313" key="1">
    <source>
        <dbReference type="EMBL" id="KAK2594008.1"/>
    </source>
</evidence>
<name>A0AAJ0CJ44_9HYPO</name>
<comment type="caution">
    <text evidence="1">The sequence shown here is derived from an EMBL/GenBank/DDBJ whole genome shotgun (WGS) entry which is preliminary data.</text>
</comment>
<organism evidence="1 2">
    <name type="scientific">Conoideocrella luteorostrata</name>
    <dbReference type="NCBI Taxonomy" id="1105319"/>
    <lineage>
        <taxon>Eukaryota</taxon>
        <taxon>Fungi</taxon>
        <taxon>Dikarya</taxon>
        <taxon>Ascomycota</taxon>
        <taxon>Pezizomycotina</taxon>
        <taxon>Sordariomycetes</taxon>
        <taxon>Hypocreomycetidae</taxon>
        <taxon>Hypocreales</taxon>
        <taxon>Clavicipitaceae</taxon>
        <taxon>Conoideocrella</taxon>
    </lineage>
</organism>
<proteinExistence type="predicted"/>
<reference evidence="1" key="1">
    <citation type="submission" date="2023-06" db="EMBL/GenBank/DDBJ databases">
        <title>Conoideocrella luteorostrata (Hypocreales: Clavicipitaceae), a potential biocontrol fungus for elongate hemlock scale in United States Christmas tree production areas.</title>
        <authorList>
            <person name="Barrett H."/>
            <person name="Lovett B."/>
            <person name="Macias A.M."/>
            <person name="Stajich J.E."/>
            <person name="Kasson M.T."/>
        </authorList>
    </citation>
    <scope>NUCLEOTIDE SEQUENCE</scope>
    <source>
        <strain evidence="1">ARSEF 14590</strain>
    </source>
</reference>
<accession>A0AAJ0CJ44</accession>
<evidence type="ECO:0000313" key="2">
    <source>
        <dbReference type="Proteomes" id="UP001251528"/>
    </source>
</evidence>
<protein>
    <recommendedName>
        <fullName evidence="3">F-box domain-containing protein</fullName>
    </recommendedName>
</protein>
<dbReference type="Proteomes" id="UP001251528">
    <property type="component" value="Unassembled WGS sequence"/>
</dbReference>
<dbReference type="AlphaFoldDB" id="A0AAJ0CJ44"/>